<dbReference type="eggNOG" id="ENOG502SIQP">
    <property type="taxonomic scope" value="Eukaryota"/>
</dbReference>
<dbReference type="Pfam" id="PF26639">
    <property type="entry name" value="Het-6_barrel"/>
    <property type="match status" value="1"/>
</dbReference>
<evidence type="ECO:0000259" key="1">
    <source>
        <dbReference type="Pfam" id="PF06985"/>
    </source>
</evidence>
<dbReference type="Proteomes" id="UP000016924">
    <property type="component" value="Unassembled WGS sequence"/>
</dbReference>
<sequence>MAFSVSDRFSGNVRNAFRNLRQSEEEKPSATQAINQPNTINEAFAYAALNSPKNEIRLVTISPGAFLETPVACQLSHASLDESPRYEALSYTWGSPVDPIAITLNDQPFHVTRSLHDAICHLRLENASRTLWIDAICINQLSIPERNAQVRIMRTIYRQSQQTLIWLGPAFKNSDLMMDFIGWEDERLLNPTLDGGDDEWAAARYYRAMQEPRLLHIWRALSELSQRPYWKRMWIVQEIAFGTAPQVCVGTRSASFWDALMRVLSSLSAELDMEHPGRPLNHPWVELLAENKALAIGRERKDINMPKGPSWLAAALLRYRGSLATDPRDKVIALLGFLDEGSVAYDQLITVEYSRPVRDLYLDIFKFCASEPRLARTQSQSHTGSNPKFTLNYTMSYNRATVLAAEAEGRTLDDDEMHVDYETEEAVSRAHGPLNILTAAGIRDKGTDNFPSWLPHWGRDSSTLSIDDLSGNRYTVSGKTPPVYVLSEEDKILHASGVLLHKLTHVGDKIQNSHPNPVELVRSVVSWYRLAEKHPSASNPFERSYFWRALVFDSYLNPYFSEAPRQWYDMDLDSLIQTAEDSMVPGRDRIDLSVLANELLLMLQKTTRGRRFALTEEGLYTMVPEEAKTGDVVVVLFGCDIPLLLRRVHLGRHWVVVGECFCYGIMDGEVVDGLKEAGLLNITAQDFEIH</sequence>
<dbReference type="OMA" id="IWAICER"/>
<evidence type="ECO:0000313" key="2">
    <source>
        <dbReference type="EMBL" id="EON69405.1"/>
    </source>
</evidence>
<dbReference type="RefSeq" id="XP_007784722.1">
    <property type="nucleotide sequence ID" value="XM_007786532.1"/>
</dbReference>
<dbReference type="PANTHER" id="PTHR24148">
    <property type="entry name" value="ANKYRIN REPEAT DOMAIN-CONTAINING PROTEIN 39 HOMOLOG-RELATED"/>
    <property type="match status" value="1"/>
</dbReference>
<proteinExistence type="predicted"/>
<dbReference type="STRING" id="1168221.R7Z5D4"/>
<gene>
    <name evidence="2" type="ORF">W97_08665</name>
</gene>
<dbReference type="Pfam" id="PF06985">
    <property type="entry name" value="HET"/>
    <property type="match status" value="1"/>
</dbReference>
<feature type="domain" description="Heterokaryon incompatibility" evidence="1">
    <location>
        <begin position="86"/>
        <end position="238"/>
    </location>
</feature>
<dbReference type="EMBL" id="JH767613">
    <property type="protein sequence ID" value="EON69405.1"/>
    <property type="molecule type" value="Genomic_DNA"/>
</dbReference>
<keyword evidence="3" id="KW-1185">Reference proteome</keyword>
<protein>
    <recommendedName>
        <fullName evidence="1">Heterokaryon incompatibility domain-containing protein</fullName>
    </recommendedName>
</protein>
<accession>R7Z5D4</accession>
<dbReference type="HOGENOM" id="CLU_004184_7_2_1"/>
<evidence type="ECO:0000313" key="3">
    <source>
        <dbReference type="Proteomes" id="UP000016924"/>
    </source>
</evidence>
<dbReference type="GeneID" id="19905976"/>
<dbReference type="OrthoDB" id="3553147at2759"/>
<dbReference type="InterPro" id="IPR010730">
    <property type="entry name" value="HET"/>
</dbReference>
<dbReference type="InterPro" id="IPR052895">
    <property type="entry name" value="HetReg/Transcr_Mod"/>
</dbReference>
<reference evidence="3" key="1">
    <citation type="submission" date="2012-06" db="EMBL/GenBank/DDBJ databases">
        <title>The genome sequence of Coniosporium apollinis CBS 100218.</title>
        <authorList>
            <consortium name="The Broad Institute Genome Sequencing Platform"/>
            <person name="Cuomo C."/>
            <person name="Gorbushina A."/>
            <person name="Noack S."/>
            <person name="Walker B."/>
            <person name="Young S.K."/>
            <person name="Zeng Q."/>
            <person name="Gargeya S."/>
            <person name="Fitzgerald M."/>
            <person name="Haas B."/>
            <person name="Abouelleil A."/>
            <person name="Alvarado L."/>
            <person name="Arachchi H.M."/>
            <person name="Berlin A.M."/>
            <person name="Chapman S.B."/>
            <person name="Goldberg J."/>
            <person name="Griggs A."/>
            <person name="Gujja S."/>
            <person name="Hansen M."/>
            <person name="Howarth C."/>
            <person name="Imamovic A."/>
            <person name="Larimer J."/>
            <person name="McCowan C."/>
            <person name="Montmayeur A."/>
            <person name="Murphy C."/>
            <person name="Neiman D."/>
            <person name="Pearson M."/>
            <person name="Priest M."/>
            <person name="Roberts A."/>
            <person name="Saif S."/>
            <person name="Shea T."/>
            <person name="Sisk P."/>
            <person name="Sykes S."/>
            <person name="Wortman J."/>
            <person name="Nusbaum C."/>
            <person name="Birren B."/>
        </authorList>
    </citation>
    <scope>NUCLEOTIDE SEQUENCE [LARGE SCALE GENOMIC DNA]</scope>
    <source>
        <strain evidence="3">CBS 100218</strain>
    </source>
</reference>
<dbReference type="AlphaFoldDB" id="R7Z5D4"/>
<organism evidence="2 3">
    <name type="scientific">Coniosporium apollinis (strain CBS 100218)</name>
    <name type="common">Rock-inhabiting black yeast</name>
    <dbReference type="NCBI Taxonomy" id="1168221"/>
    <lineage>
        <taxon>Eukaryota</taxon>
        <taxon>Fungi</taxon>
        <taxon>Dikarya</taxon>
        <taxon>Ascomycota</taxon>
        <taxon>Pezizomycotina</taxon>
        <taxon>Dothideomycetes</taxon>
        <taxon>Dothideomycetes incertae sedis</taxon>
        <taxon>Coniosporium</taxon>
    </lineage>
</organism>
<name>R7Z5D4_CONA1</name>
<dbReference type="PANTHER" id="PTHR24148:SF73">
    <property type="entry name" value="HET DOMAIN PROTEIN (AFU_ORTHOLOGUE AFUA_8G01020)"/>
    <property type="match status" value="1"/>
</dbReference>